<gene>
    <name evidence="3" type="ORF">PR001_g28646</name>
    <name evidence="4" type="ORF">PR003_g29798</name>
</gene>
<dbReference type="EMBL" id="QXFT01005193">
    <property type="protein sequence ID" value="KAE9273779.1"/>
    <property type="molecule type" value="Genomic_DNA"/>
</dbReference>
<dbReference type="PROSITE" id="PS51253">
    <property type="entry name" value="HTH_CENPB"/>
    <property type="match status" value="1"/>
</dbReference>
<dbReference type="Proteomes" id="UP000434957">
    <property type="component" value="Unassembled WGS sequence"/>
</dbReference>
<dbReference type="Proteomes" id="UP000429607">
    <property type="component" value="Unassembled WGS sequence"/>
</dbReference>
<dbReference type="AlphaFoldDB" id="A0A6A4BIE4"/>
<dbReference type="EMBL" id="QXFV01005249">
    <property type="protein sequence ID" value="KAE8965711.1"/>
    <property type="molecule type" value="Genomic_DNA"/>
</dbReference>
<evidence type="ECO:0000313" key="3">
    <source>
        <dbReference type="EMBL" id="KAE8965711.1"/>
    </source>
</evidence>
<evidence type="ECO:0000313" key="5">
    <source>
        <dbReference type="Proteomes" id="UP000429607"/>
    </source>
</evidence>
<evidence type="ECO:0000259" key="2">
    <source>
        <dbReference type="PROSITE" id="PS51253"/>
    </source>
</evidence>
<dbReference type="Pfam" id="PF03221">
    <property type="entry name" value="HTH_Tnp_Tc5"/>
    <property type="match status" value="1"/>
</dbReference>
<organism evidence="4 6">
    <name type="scientific">Phytophthora rubi</name>
    <dbReference type="NCBI Taxonomy" id="129364"/>
    <lineage>
        <taxon>Eukaryota</taxon>
        <taxon>Sar</taxon>
        <taxon>Stramenopiles</taxon>
        <taxon>Oomycota</taxon>
        <taxon>Peronosporomycetes</taxon>
        <taxon>Peronosporales</taxon>
        <taxon>Peronosporaceae</taxon>
        <taxon>Phytophthora</taxon>
    </lineage>
</organism>
<evidence type="ECO:0000313" key="4">
    <source>
        <dbReference type="EMBL" id="KAE9273779.1"/>
    </source>
</evidence>
<evidence type="ECO:0000256" key="1">
    <source>
        <dbReference type="ARBA" id="ARBA00023125"/>
    </source>
</evidence>
<protein>
    <recommendedName>
        <fullName evidence="2">HTH CENPB-type domain-containing protein</fullName>
    </recommendedName>
</protein>
<feature type="domain" description="HTH CENPB-type" evidence="2">
    <location>
        <begin position="7"/>
        <end position="76"/>
    </location>
</feature>
<evidence type="ECO:0000313" key="6">
    <source>
        <dbReference type="Proteomes" id="UP000434957"/>
    </source>
</evidence>
<dbReference type="InterPro" id="IPR006600">
    <property type="entry name" value="HTH_CenpB_DNA-bd_dom"/>
</dbReference>
<name>A0A6A4BIE4_9STRA</name>
<keyword evidence="1" id="KW-0238">DNA-binding</keyword>
<accession>A0A6A4BIE4</accession>
<sequence length="114" mass="12834">MKGILRQRRGPKPLLPLDTDEAIQDWIIGRQIVRHPVGRADIMKKATEISELAAGRAVTDGWYTKFRQRHPDLTDRSAQVLSKTRNTVDFDDARLLFSSLAKAIIESNASVQHG</sequence>
<comment type="caution">
    <text evidence="4">The sequence shown here is derived from an EMBL/GenBank/DDBJ whole genome shotgun (WGS) entry which is preliminary data.</text>
</comment>
<reference evidence="4 6" key="1">
    <citation type="submission" date="2018-08" db="EMBL/GenBank/DDBJ databases">
        <title>Genomic investigation of the strawberry pathogen Phytophthora fragariae indicates pathogenicity is determined by transcriptional variation in three key races.</title>
        <authorList>
            <person name="Adams T.M."/>
            <person name="Armitage A.D."/>
            <person name="Sobczyk M.K."/>
            <person name="Bates H.J."/>
            <person name="Dunwell J.M."/>
            <person name="Nellist C.F."/>
            <person name="Harrison R.J."/>
        </authorList>
    </citation>
    <scope>NUCLEOTIDE SEQUENCE [LARGE SCALE GENOMIC DNA]</scope>
    <source>
        <strain evidence="3 5">SCRP249</strain>
        <strain evidence="4 6">SCRP333</strain>
    </source>
</reference>
<keyword evidence="6" id="KW-1185">Reference proteome</keyword>
<proteinExistence type="predicted"/>
<dbReference type="GO" id="GO:0003677">
    <property type="term" value="F:DNA binding"/>
    <property type="evidence" value="ECO:0007669"/>
    <property type="project" value="UniProtKB-KW"/>
</dbReference>